<reference evidence="3 4" key="1">
    <citation type="submission" date="2017-08" db="EMBL/GenBank/DDBJ databases">
        <authorList>
            <person name="de Groot N.N."/>
        </authorList>
    </citation>
    <scope>NUCLEOTIDE SEQUENCE [LARGE SCALE GENOMIC DNA]</scope>
    <source>
        <strain evidence="3 4">USBA 855</strain>
    </source>
</reference>
<keyword evidence="2" id="KW-0812">Transmembrane</keyword>
<evidence type="ECO:0000256" key="1">
    <source>
        <dbReference type="SAM" id="MobiDB-lite"/>
    </source>
</evidence>
<feature type="region of interest" description="Disordered" evidence="1">
    <location>
        <begin position="67"/>
        <end position="134"/>
    </location>
</feature>
<gene>
    <name evidence="3" type="ORF">SAMN05421509_10744</name>
</gene>
<evidence type="ECO:0000313" key="4">
    <source>
        <dbReference type="Proteomes" id="UP000219023"/>
    </source>
</evidence>
<dbReference type="EMBL" id="OBQJ01000007">
    <property type="protein sequence ID" value="SOC56445.1"/>
    <property type="molecule type" value="Genomic_DNA"/>
</dbReference>
<evidence type="ECO:0000313" key="3">
    <source>
        <dbReference type="EMBL" id="SOC56445.1"/>
    </source>
</evidence>
<name>A0A285VQY1_9GAMM</name>
<feature type="transmembrane region" description="Helical" evidence="2">
    <location>
        <begin position="37"/>
        <end position="60"/>
    </location>
</feature>
<keyword evidence="2" id="KW-1133">Transmembrane helix</keyword>
<dbReference type="OrthoDB" id="6183994at2"/>
<dbReference type="RefSeq" id="WP_097023384.1">
    <property type="nucleotide sequence ID" value="NZ_OBQJ01000007.1"/>
</dbReference>
<keyword evidence="2" id="KW-0472">Membrane</keyword>
<dbReference type="AlphaFoldDB" id="A0A285VQY1"/>
<feature type="transmembrane region" description="Helical" evidence="2">
    <location>
        <begin position="6"/>
        <end position="25"/>
    </location>
</feature>
<protein>
    <submittedName>
        <fullName evidence="3">Uncharacterized protein</fullName>
    </submittedName>
</protein>
<organism evidence="3 4">
    <name type="scientific">Chromohalobacter canadensis</name>
    <dbReference type="NCBI Taxonomy" id="141389"/>
    <lineage>
        <taxon>Bacteria</taxon>
        <taxon>Pseudomonadati</taxon>
        <taxon>Pseudomonadota</taxon>
        <taxon>Gammaproteobacteria</taxon>
        <taxon>Oceanospirillales</taxon>
        <taxon>Halomonadaceae</taxon>
        <taxon>Chromohalobacter</taxon>
    </lineage>
</organism>
<sequence length="287" mass="30626">MKDIIAALIMLGALVGVWYWIANKFQQKGTGAITRHFAGFVCGIGALFVAGIVVAAMGLLDSESNATKPQAADTEHSSSESSAASAPAEIDASDAENMAAQSSSEDLPASEAVENVEPENKPNASGNSVADRRDEIQAGSDIGVDVETFITRFNESMASLELPYRAKGNIPEMAENHVQRSFDEAFNDHLALMVTAKPRTDDIRDLMFIGTGDGTAKSGANVLMVAAATFSATQESWPVGDVIEMLADMTEKYHQQGTKVTRTLNGLEYSYNQSDLLGNMFSVSLSE</sequence>
<dbReference type="Proteomes" id="UP000219023">
    <property type="component" value="Unassembled WGS sequence"/>
</dbReference>
<evidence type="ECO:0000256" key="2">
    <source>
        <dbReference type="SAM" id="Phobius"/>
    </source>
</evidence>
<proteinExistence type="predicted"/>
<feature type="compositionally biased region" description="Low complexity" evidence="1">
    <location>
        <begin position="79"/>
        <end position="90"/>
    </location>
</feature>
<accession>A0A285VQY1</accession>